<evidence type="ECO:0000313" key="10">
    <source>
        <dbReference type="Proteomes" id="UP000034182"/>
    </source>
</evidence>
<evidence type="ECO:0000256" key="4">
    <source>
        <dbReference type="ARBA" id="ARBA00023004"/>
    </source>
</evidence>
<organism evidence="9 10">
    <name type="scientific">Diplodia seriata</name>
    <dbReference type="NCBI Taxonomy" id="420778"/>
    <lineage>
        <taxon>Eukaryota</taxon>
        <taxon>Fungi</taxon>
        <taxon>Dikarya</taxon>
        <taxon>Ascomycota</taxon>
        <taxon>Pezizomycotina</taxon>
        <taxon>Dothideomycetes</taxon>
        <taxon>Dothideomycetes incertae sedis</taxon>
        <taxon>Botryosphaeriales</taxon>
        <taxon>Botryosphaeriaceae</taxon>
        <taxon>Diplodia</taxon>
    </lineage>
</organism>
<dbReference type="GO" id="GO:0008757">
    <property type="term" value="F:S-adenosylmethionine-dependent methyltransferase activity"/>
    <property type="evidence" value="ECO:0007669"/>
    <property type="project" value="InterPro"/>
</dbReference>
<feature type="domain" description="Methyltransferase type 11" evidence="8">
    <location>
        <begin position="596"/>
        <end position="691"/>
    </location>
</feature>
<evidence type="ECO:0000256" key="2">
    <source>
        <dbReference type="ARBA" id="ARBA00022723"/>
    </source>
</evidence>
<keyword evidence="3" id="KW-0560">Oxidoreductase</keyword>
<keyword evidence="7" id="KW-1133">Transmembrane helix</keyword>
<dbReference type="InterPro" id="IPR017972">
    <property type="entry name" value="Cyt_P450_CS"/>
</dbReference>
<reference evidence="9 10" key="1">
    <citation type="submission" date="2015-03" db="EMBL/GenBank/DDBJ databases">
        <authorList>
            <person name="Morales-Cruz A."/>
            <person name="Amrine K.C."/>
            <person name="Cantu D."/>
        </authorList>
    </citation>
    <scope>NUCLEOTIDE SEQUENCE [LARGE SCALE GENOMIC DNA]</scope>
    <source>
        <strain evidence="9">DS831</strain>
    </source>
</reference>
<dbReference type="SUPFAM" id="SSF48264">
    <property type="entry name" value="Cytochrome P450"/>
    <property type="match status" value="1"/>
</dbReference>
<dbReference type="InterPro" id="IPR002401">
    <property type="entry name" value="Cyt_P450_E_grp-I"/>
</dbReference>
<dbReference type="GO" id="GO:0016705">
    <property type="term" value="F:oxidoreductase activity, acting on paired donors, with incorporation or reduction of molecular oxygen"/>
    <property type="evidence" value="ECO:0007669"/>
    <property type="project" value="InterPro"/>
</dbReference>
<feature type="binding site" description="axial binding residue" evidence="6">
    <location>
        <position position="460"/>
    </location>
    <ligand>
        <name>heme</name>
        <dbReference type="ChEBI" id="CHEBI:30413"/>
    </ligand>
    <ligandPart>
        <name>Fe</name>
        <dbReference type="ChEBI" id="CHEBI:18248"/>
    </ligandPart>
</feature>
<comment type="cofactor">
    <cofactor evidence="6">
        <name>heme</name>
        <dbReference type="ChEBI" id="CHEBI:30413"/>
    </cofactor>
</comment>
<dbReference type="PANTHER" id="PTHR46300:SF2">
    <property type="entry name" value="CYTOCHROME P450 MONOOXYGENASE ALNH-RELATED"/>
    <property type="match status" value="1"/>
</dbReference>
<keyword evidence="5" id="KW-0503">Monooxygenase</keyword>
<dbReference type="InterPro" id="IPR036396">
    <property type="entry name" value="Cyt_P450_sf"/>
</dbReference>
<protein>
    <submittedName>
        <fullName evidence="9">Putative cytochrome p450</fullName>
    </submittedName>
</protein>
<dbReference type="Pfam" id="PF08241">
    <property type="entry name" value="Methyltransf_11"/>
    <property type="match status" value="1"/>
</dbReference>
<feature type="transmembrane region" description="Helical" evidence="7">
    <location>
        <begin position="12"/>
        <end position="30"/>
    </location>
</feature>
<dbReference type="GO" id="GO:0004497">
    <property type="term" value="F:monooxygenase activity"/>
    <property type="evidence" value="ECO:0007669"/>
    <property type="project" value="UniProtKB-KW"/>
</dbReference>
<keyword evidence="2 6" id="KW-0479">Metal-binding</keyword>
<dbReference type="AlphaFoldDB" id="A0A0G2FME4"/>
<dbReference type="EMBL" id="LAQI01000404">
    <property type="protein sequence ID" value="KKY13128.1"/>
    <property type="molecule type" value="Genomic_DNA"/>
</dbReference>
<dbReference type="InterPro" id="IPR001128">
    <property type="entry name" value="Cyt_P450"/>
</dbReference>
<dbReference type="GO" id="GO:0020037">
    <property type="term" value="F:heme binding"/>
    <property type="evidence" value="ECO:0007669"/>
    <property type="project" value="InterPro"/>
</dbReference>
<dbReference type="InterPro" id="IPR013216">
    <property type="entry name" value="Methyltransf_11"/>
</dbReference>
<sequence length="849" mass="95365">MDTFTFAYSTHPGASMALGALIFTVVAYLTHRILKIGSRPAGFPPGPPTRPIWGNLKEIDTLRPHLTYAAWSATYGPIITAMRGPIPVVVVNTAAAAHDVFNRRGQATAGRPAGMKVDLAARGNYAPALMGGAPWRAARRMWHAILNVGAARSYLPYQALETVKLLADVCDEEEGGVGGAAEWRTHVERFSNSVGMTMLNGRRVPRKEDPGIREVIDDLTNISTLQLRTEWMDGAQWLWKLPGGRWWLPAKRAAERLGAVHEAMLTRHWNNTKGWSEKGEKQLPNFIQAIQEKLRAGWEGVSERQGMEIANELLVAATDTTASSLNNFMAAMALFPDVQRKAQEEIDRVVGPDRLPTEEDANNLPYTRQCIQELLRWISAVPLSLPHATTTPIQIGEYHIPAETTIILNTHAIHSDPVAYPDPKVFRPERWEGKLETVVSDEQVGARTDLFAFGAGRRICPGQHVGERNLYFVISHWLWAFDVRKKRDAQTGKEIDIDMDDLRPGLVNTMNPFEVDVKPRSKDKSEWIRAHWKKQREALLDEDEQWIQSPEAVANVMARKADFSYTSYAKLRPSYPQSHYDLIFSYHQGPTVLCADIGCGPGIVTRAIAHKFENVIGVDPSAGMVEQARDGTDSYTYPNVSFQSGPAEELPFFGDTSVDAVLSGQAAHWFEYPRVWTSLARVLRKGGTVAFWTYGNPFFVKCPKATEIITEWSTNTTDPDKLGAYWTQPGRSIVEQLYRPIQPADEFFEDIKRYEYVPDTKGPASGKGEEAIRLYRKATVAQWREYFRTWSAWHGWHEAHPEVKPRKDGGTGDVMDLMFDEISAAEGWEDDDVEVELEWGTGLILARRK</sequence>
<comment type="similarity">
    <text evidence="1">Belongs to the cytochrome P450 family.</text>
</comment>
<dbReference type="GO" id="GO:0005506">
    <property type="term" value="F:iron ion binding"/>
    <property type="evidence" value="ECO:0007669"/>
    <property type="project" value="InterPro"/>
</dbReference>
<dbReference type="Proteomes" id="UP000034182">
    <property type="component" value="Unassembled WGS sequence"/>
</dbReference>
<dbReference type="InterPro" id="IPR050364">
    <property type="entry name" value="Cytochrome_P450_fung"/>
</dbReference>
<dbReference type="InterPro" id="IPR029063">
    <property type="entry name" value="SAM-dependent_MTases_sf"/>
</dbReference>
<dbReference type="CDD" id="cd02440">
    <property type="entry name" value="AdoMet_MTases"/>
    <property type="match status" value="1"/>
</dbReference>
<keyword evidence="7" id="KW-0472">Membrane</keyword>
<comment type="caution">
    <text evidence="9">The sequence shown here is derived from an EMBL/GenBank/DDBJ whole genome shotgun (WGS) entry which is preliminary data.</text>
</comment>
<keyword evidence="6" id="KW-0349">Heme</keyword>
<reference evidence="9 10" key="2">
    <citation type="submission" date="2015-05" db="EMBL/GenBank/DDBJ databases">
        <title>Distinctive expansion of gene families associated with plant cell wall degradation and secondary metabolism in the genomes of grapevine trunk pathogens.</title>
        <authorList>
            <person name="Lawrence D.P."/>
            <person name="Travadon R."/>
            <person name="Rolshausen P.E."/>
            <person name="Baumgartner K."/>
        </authorList>
    </citation>
    <scope>NUCLEOTIDE SEQUENCE [LARGE SCALE GENOMIC DNA]</scope>
    <source>
        <strain evidence="9">DS831</strain>
    </source>
</reference>
<accession>A0A0G2FME4</accession>
<dbReference type="Gene3D" id="3.40.50.150">
    <property type="entry name" value="Vaccinia Virus protein VP39"/>
    <property type="match status" value="1"/>
</dbReference>
<evidence type="ECO:0000256" key="1">
    <source>
        <dbReference type="ARBA" id="ARBA00010617"/>
    </source>
</evidence>
<gene>
    <name evidence="9" type="ORF">UCDDS831_g09295</name>
</gene>
<dbReference type="PRINTS" id="PR00463">
    <property type="entry name" value="EP450I"/>
</dbReference>
<keyword evidence="7" id="KW-0812">Transmembrane</keyword>
<evidence type="ECO:0000256" key="6">
    <source>
        <dbReference type="PIRSR" id="PIRSR602401-1"/>
    </source>
</evidence>
<dbReference type="PROSITE" id="PS00086">
    <property type="entry name" value="CYTOCHROME_P450"/>
    <property type="match status" value="1"/>
</dbReference>
<name>A0A0G2FME4_9PEZI</name>
<dbReference type="Gene3D" id="1.10.630.10">
    <property type="entry name" value="Cytochrome P450"/>
    <property type="match status" value="1"/>
</dbReference>
<dbReference type="SUPFAM" id="SSF53335">
    <property type="entry name" value="S-adenosyl-L-methionine-dependent methyltransferases"/>
    <property type="match status" value="1"/>
</dbReference>
<keyword evidence="4 6" id="KW-0408">Iron</keyword>
<dbReference type="PANTHER" id="PTHR46300">
    <property type="entry name" value="P450, PUTATIVE (EUROFUNG)-RELATED-RELATED"/>
    <property type="match status" value="1"/>
</dbReference>
<dbReference type="Pfam" id="PF00067">
    <property type="entry name" value="p450"/>
    <property type="match status" value="1"/>
</dbReference>
<proteinExistence type="inferred from homology"/>
<evidence type="ECO:0000256" key="7">
    <source>
        <dbReference type="SAM" id="Phobius"/>
    </source>
</evidence>
<evidence type="ECO:0000256" key="5">
    <source>
        <dbReference type="ARBA" id="ARBA00023033"/>
    </source>
</evidence>
<evidence type="ECO:0000259" key="8">
    <source>
        <dbReference type="Pfam" id="PF08241"/>
    </source>
</evidence>
<evidence type="ECO:0000256" key="3">
    <source>
        <dbReference type="ARBA" id="ARBA00023002"/>
    </source>
</evidence>
<evidence type="ECO:0000313" key="9">
    <source>
        <dbReference type="EMBL" id="KKY13128.1"/>
    </source>
</evidence>